<feature type="transmembrane region" description="Helical" evidence="7">
    <location>
        <begin position="111"/>
        <end position="135"/>
    </location>
</feature>
<comment type="subcellular location">
    <subcellularLocation>
        <location evidence="1 7">Cell membrane</location>
        <topology evidence="1 7">Multi-pass membrane protein</topology>
    </subcellularLocation>
</comment>
<keyword evidence="10" id="KW-1185">Reference proteome</keyword>
<name>A0A916UWU8_9HYPH</name>
<evidence type="ECO:0000313" key="10">
    <source>
        <dbReference type="Proteomes" id="UP000637002"/>
    </source>
</evidence>
<dbReference type="CDD" id="cd06261">
    <property type="entry name" value="TM_PBP2"/>
    <property type="match status" value="1"/>
</dbReference>
<dbReference type="SUPFAM" id="SSF161098">
    <property type="entry name" value="MetI-like"/>
    <property type="match status" value="1"/>
</dbReference>
<dbReference type="EMBL" id="BMGG01000012">
    <property type="protein sequence ID" value="GGC92305.1"/>
    <property type="molecule type" value="Genomic_DNA"/>
</dbReference>
<evidence type="ECO:0000256" key="3">
    <source>
        <dbReference type="ARBA" id="ARBA00022475"/>
    </source>
</evidence>
<dbReference type="Proteomes" id="UP000637002">
    <property type="component" value="Unassembled WGS sequence"/>
</dbReference>
<comment type="similarity">
    <text evidence="7">Belongs to the binding-protein-dependent transport system permease family.</text>
</comment>
<organism evidence="9 10">
    <name type="scientific">Chelatococcus reniformis</name>
    <dbReference type="NCBI Taxonomy" id="1494448"/>
    <lineage>
        <taxon>Bacteria</taxon>
        <taxon>Pseudomonadati</taxon>
        <taxon>Pseudomonadota</taxon>
        <taxon>Alphaproteobacteria</taxon>
        <taxon>Hyphomicrobiales</taxon>
        <taxon>Chelatococcaceae</taxon>
        <taxon>Chelatococcus</taxon>
    </lineage>
</organism>
<dbReference type="InterPro" id="IPR000515">
    <property type="entry name" value="MetI-like"/>
</dbReference>
<keyword evidence="6 7" id="KW-0472">Membrane</keyword>
<dbReference type="GO" id="GO:0055085">
    <property type="term" value="P:transmembrane transport"/>
    <property type="evidence" value="ECO:0007669"/>
    <property type="project" value="InterPro"/>
</dbReference>
<dbReference type="Gene3D" id="1.10.3720.10">
    <property type="entry name" value="MetI-like"/>
    <property type="match status" value="1"/>
</dbReference>
<protein>
    <submittedName>
        <fullName evidence="9">ABC transporter permease</fullName>
    </submittedName>
</protein>
<keyword evidence="3" id="KW-1003">Cell membrane</keyword>
<evidence type="ECO:0000256" key="4">
    <source>
        <dbReference type="ARBA" id="ARBA00022692"/>
    </source>
</evidence>
<keyword evidence="4 7" id="KW-0812">Transmembrane</keyword>
<evidence type="ECO:0000259" key="8">
    <source>
        <dbReference type="PROSITE" id="PS50928"/>
    </source>
</evidence>
<evidence type="ECO:0000313" key="9">
    <source>
        <dbReference type="EMBL" id="GGC92305.1"/>
    </source>
</evidence>
<dbReference type="InterPro" id="IPR035906">
    <property type="entry name" value="MetI-like_sf"/>
</dbReference>
<gene>
    <name evidence="9" type="ORF">GCM10010994_57660</name>
</gene>
<keyword evidence="2 7" id="KW-0813">Transport</keyword>
<evidence type="ECO:0000256" key="6">
    <source>
        <dbReference type="ARBA" id="ARBA00023136"/>
    </source>
</evidence>
<evidence type="ECO:0000256" key="7">
    <source>
        <dbReference type="RuleBase" id="RU363032"/>
    </source>
</evidence>
<accession>A0A916UWU8</accession>
<comment type="caution">
    <text evidence="9">The sequence shown here is derived from an EMBL/GenBank/DDBJ whole genome shotgun (WGS) entry which is preliminary data.</text>
</comment>
<dbReference type="PANTHER" id="PTHR30151">
    <property type="entry name" value="ALKANE SULFONATE ABC TRANSPORTER-RELATED, MEMBRANE SUBUNIT"/>
    <property type="match status" value="1"/>
</dbReference>
<keyword evidence="5 7" id="KW-1133">Transmembrane helix</keyword>
<feature type="transmembrane region" description="Helical" evidence="7">
    <location>
        <begin position="6"/>
        <end position="23"/>
    </location>
</feature>
<dbReference type="PANTHER" id="PTHR30151:SF0">
    <property type="entry name" value="ABC TRANSPORTER PERMEASE PROTEIN MJ0413-RELATED"/>
    <property type="match status" value="1"/>
</dbReference>
<reference evidence="9" key="1">
    <citation type="journal article" date="2014" name="Int. J. Syst. Evol. Microbiol.">
        <title>Complete genome sequence of Corynebacterium casei LMG S-19264T (=DSM 44701T), isolated from a smear-ripened cheese.</title>
        <authorList>
            <consortium name="US DOE Joint Genome Institute (JGI-PGF)"/>
            <person name="Walter F."/>
            <person name="Albersmeier A."/>
            <person name="Kalinowski J."/>
            <person name="Ruckert C."/>
        </authorList>
    </citation>
    <scope>NUCLEOTIDE SEQUENCE</scope>
    <source>
        <strain evidence="9">CGMCC 1.12919</strain>
    </source>
</reference>
<evidence type="ECO:0000256" key="1">
    <source>
        <dbReference type="ARBA" id="ARBA00004651"/>
    </source>
</evidence>
<dbReference type="RefSeq" id="WP_188612633.1">
    <property type="nucleotide sequence ID" value="NZ_BMGG01000012.1"/>
</dbReference>
<reference evidence="9" key="2">
    <citation type="submission" date="2020-09" db="EMBL/GenBank/DDBJ databases">
        <authorList>
            <person name="Sun Q."/>
            <person name="Zhou Y."/>
        </authorList>
    </citation>
    <scope>NUCLEOTIDE SEQUENCE</scope>
    <source>
        <strain evidence="9">CGMCC 1.12919</strain>
    </source>
</reference>
<dbReference type="Pfam" id="PF00528">
    <property type="entry name" value="BPD_transp_1"/>
    <property type="match status" value="1"/>
</dbReference>
<proteinExistence type="inferred from homology"/>
<dbReference type="AlphaFoldDB" id="A0A916UWU8"/>
<sequence length="254" mass="26478">MSVSRLAWIAASALVFCVIVAAWQQAADARVFSPVFFPGPDRIWSALHRGWTQGDLAARTATTLGHMLVGWLLASVVGVALGAVIGLSPLASAYLKPTLELLRPLPASATIPVAIALLGLGESMVLAVIAFGAVWPMLVGTMHGVQSVEPRLLEVAHALGMPRRRVIRDIALPSAIPDILAGLRLSLTVALILTAVTEMMAGGDGLGAAILDAGRLMRSANVFAGVAILGLIGMAGAMLLSILEARCLRWRLAS</sequence>
<feature type="transmembrane region" description="Helical" evidence="7">
    <location>
        <begin position="222"/>
        <end position="243"/>
    </location>
</feature>
<feature type="transmembrane region" description="Helical" evidence="7">
    <location>
        <begin position="68"/>
        <end position="91"/>
    </location>
</feature>
<dbReference type="PROSITE" id="PS50928">
    <property type="entry name" value="ABC_TM1"/>
    <property type="match status" value="1"/>
</dbReference>
<evidence type="ECO:0000256" key="2">
    <source>
        <dbReference type="ARBA" id="ARBA00022448"/>
    </source>
</evidence>
<dbReference type="GO" id="GO:0005886">
    <property type="term" value="C:plasma membrane"/>
    <property type="evidence" value="ECO:0007669"/>
    <property type="project" value="UniProtKB-SubCell"/>
</dbReference>
<evidence type="ECO:0000256" key="5">
    <source>
        <dbReference type="ARBA" id="ARBA00022989"/>
    </source>
</evidence>
<feature type="domain" description="ABC transmembrane type-1" evidence="8">
    <location>
        <begin position="60"/>
        <end position="244"/>
    </location>
</feature>